<evidence type="ECO:0000313" key="5">
    <source>
        <dbReference type="Proteomes" id="UP001519309"/>
    </source>
</evidence>
<dbReference type="EMBL" id="JAGGLP010000006">
    <property type="protein sequence ID" value="MBP2050270.1"/>
    <property type="molecule type" value="Genomic_DNA"/>
</dbReference>
<keyword evidence="1" id="KW-0732">Signal</keyword>
<feature type="chain" id="PRO_5008519682" description="Sortase" evidence="1">
    <location>
        <begin position="25"/>
        <end position="189"/>
    </location>
</feature>
<reference evidence="2 4" key="1">
    <citation type="submission" date="2016-06" db="EMBL/GenBank/DDBJ databases">
        <title>Complete genome sequence of Streptomyces griseochromogenes ATCC 14511, the Blasticidin S producer.</title>
        <authorList>
            <person name="Wu L."/>
        </authorList>
    </citation>
    <scope>NUCLEOTIDE SEQUENCE [LARGE SCALE GENOMIC DNA]</scope>
    <source>
        <strain evidence="2 4">ATCC 14511</strain>
    </source>
</reference>
<sequence>MGSLRLTVCTGLLVVSALTPVAHAADDGHGVSVTPASPAPGTDVTLRVRGCTGSQGTAASSAFVTDALLTGTQGTLSGETRVRSSVTPGAYDVKVTCAGSALTGTVTVVAKGSGQSGRTDLFGRLFQPTASPSPVAPVQAGGGGTAHFATVAGSGSGPGTVQAVTGLALAGAAAAAVGLLRARRSRGTD</sequence>
<reference evidence="3 5" key="2">
    <citation type="submission" date="2021-03" db="EMBL/GenBank/DDBJ databases">
        <title>Genomic Encyclopedia of Type Strains, Phase IV (KMG-IV): sequencing the most valuable type-strain genomes for metagenomic binning, comparative biology and taxonomic classification.</title>
        <authorList>
            <person name="Goeker M."/>
        </authorList>
    </citation>
    <scope>NUCLEOTIDE SEQUENCE [LARGE SCALE GENOMIC DNA]</scope>
    <source>
        <strain evidence="3 5">DSM 40499</strain>
    </source>
</reference>
<name>A0A1B1B921_9ACTN</name>
<accession>A0A1B1B921</accession>
<gene>
    <name evidence="2" type="ORF">AVL59_41900</name>
    <name evidence="3" type="ORF">J2Z21_003209</name>
</gene>
<dbReference type="RefSeq" id="WP_067314901.1">
    <property type="nucleotide sequence ID" value="NZ_CP016279.1"/>
</dbReference>
<evidence type="ECO:0000313" key="3">
    <source>
        <dbReference type="EMBL" id="MBP2050270.1"/>
    </source>
</evidence>
<evidence type="ECO:0000313" key="4">
    <source>
        <dbReference type="Proteomes" id="UP000092659"/>
    </source>
</evidence>
<evidence type="ECO:0008006" key="6">
    <source>
        <dbReference type="Google" id="ProtNLM"/>
    </source>
</evidence>
<dbReference type="Proteomes" id="UP000092659">
    <property type="component" value="Chromosome"/>
</dbReference>
<protein>
    <recommendedName>
        <fullName evidence="6">Sortase</fullName>
    </recommendedName>
</protein>
<proteinExistence type="predicted"/>
<dbReference type="KEGG" id="sgs:AVL59_41900"/>
<evidence type="ECO:0000313" key="2">
    <source>
        <dbReference type="EMBL" id="ANP55283.1"/>
    </source>
</evidence>
<dbReference type="Proteomes" id="UP001519309">
    <property type="component" value="Unassembled WGS sequence"/>
</dbReference>
<evidence type="ECO:0000256" key="1">
    <source>
        <dbReference type="SAM" id="SignalP"/>
    </source>
</evidence>
<dbReference type="EMBL" id="CP016279">
    <property type="protein sequence ID" value="ANP55283.1"/>
    <property type="molecule type" value="Genomic_DNA"/>
</dbReference>
<organism evidence="2 4">
    <name type="scientific">Streptomyces griseochromogenes</name>
    <dbReference type="NCBI Taxonomy" id="68214"/>
    <lineage>
        <taxon>Bacteria</taxon>
        <taxon>Bacillati</taxon>
        <taxon>Actinomycetota</taxon>
        <taxon>Actinomycetes</taxon>
        <taxon>Kitasatosporales</taxon>
        <taxon>Streptomycetaceae</taxon>
        <taxon>Streptomyces</taxon>
    </lineage>
</organism>
<dbReference type="AlphaFoldDB" id="A0A1B1B921"/>
<keyword evidence="5" id="KW-1185">Reference proteome</keyword>
<dbReference type="OrthoDB" id="4329722at2"/>
<dbReference type="STRING" id="68214.AVL59_41900"/>
<feature type="signal peptide" evidence="1">
    <location>
        <begin position="1"/>
        <end position="24"/>
    </location>
</feature>